<accession>A0A1C7LWW6</accession>
<dbReference type="EMBL" id="LUGG01000020">
    <property type="protein sequence ID" value="OBZ68597.1"/>
    <property type="molecule type" value="Genomic_DNA"/>
</dbReference>
<evidence type="ECO:0000313" key="4">
    <source>
        <dbReference type="Proteomes" id="UP000092993"/>
    </source>
</evidence>
<feature type="transmembrane region" description="Helical" evidence="2">
    <location>
        <begin position="239"/>
        <end position="261"/>
    </location>
</feature>
<feature type="region of interest" description="Disordered" evidence="1">
    <location>
        <begin position="370"/>
        <end position="415"/>
    </location>
</feature>
<keyword evidence="4" id="KW-1185">Reference proteome</keyword>
<feature type="transmembrane region" description="Helical" evidence="2">
    <location>
        <begin position="121"/>
        <end position="142"/>
    </location>
</feature>
<feature type="region of interest" description="Disordered" evidence="1">
    <location>
        <begin position="443"/>
        <end position="472"/>
    </location>
</feature>
<name>A0A1C7LWW6_GRIFR</name>
<reference evidence="3 4" key="1">
    <citation type="submission" date="2016-03" db="EMBL/GenBank/DDBJ databases">
        <title>Whole genome sequencing of Grifola frondosa 9006-11.</title>
        <authorList>
            <person name="Min B."/>
            <person name="Park H."/>
            <person name="Kim J.-G."/>
            <person name="Cho H."/>
            <person name="Oh Y.-L."/>
            <person name="Kong W.-S."/>
            <person name="Choi I.-G."/>
        </authorList>
    </citation>
    <scope>NUCLEOTIDE SEQUENCE [LARGE SCALE GENOMIC DNA]</scope>
    <source>
        <strain evidence="3 4">9006-11</strain>
    </source>
</reference>
<dbReference type="Proteomes" id="UP000092993">
    <property type="component" value="Unassembled WGS sequence"/>
</dbReference>
<gene>
    <name evidence="3" type="ORF">A0H81_11655</name>
</gene>
<feature type="compositionally biased region" description="Basic and acidic residues" evidence="1">
    <location>
        <begin position="453"/>
        <end position="463"/>
    </location>
</feature>
<dbReference type="OrthoDB" id="2591106at2759"/>
<evidence type="ECO:0000313" key="3">
    <source>
        <dbReference type="EMBL" id="OBZ68597.1"/>
    </source>
</evidence>
<dbReference type="AlphaFoldDB" id="A0A1C7LWW6"/>
<keyword evidence="2" id="KW-1133">Transmembrane helix</keyword>
<organism evidence="3 4">
    <name type="scientific">Grifola frondosa</name>
    <name type="common">Maitake</name>
    <name type="synonym">Polyporus frondosus</name>
    <dbReference type="NCBI Taxonomy" id="5627"/>
    <lineage>
        <taxon>Eukaryota</taxon>
        <taxon>Fungi</taxon>
        <taxon>Dikarya</taxon>
        <taxon>Basidiomycota</taxon>
        <taxon>Agaricomycotina</taxon>
        <taxon>Agaricomycetes</taxon>
        <taxon>Polyporales</taxon>
        <taxon>Grifolaceae</taxon>
        <taxon>Grifola</taxon>
    </lineage>
</organism>
<feature type="compositionally biased region" description="Basic residues" evidence="1">
    <location>
        <begin position="405"/>
        <end position="414"/>
    </location>
</feature>
<dbReference type="STRING" id="5627.A0A1C7LWW6"/>
<sequence length="567" mass="63033">MNPRASRPNRGARFSANRDVTIIFPARPVDSRHIAAIYTTPSTPNARSSVLSSALPGAFSSPSGGSGLSVAVSLTAFASTVSNTITDPAPTFSTLSRSTLIYPRAATALPILRSFKRLPRLISSLVLPSVIGIIVWLIFAIIRPRYRQIYGLREWFVQPSLRPKPLRRSFWAFLTPYVPLVPSISMDISDTGKSVAKAAELYPSDEQLIFRLLQLLDDRVVTTVDETVNGQDATPNTRIRIIIITVFAIALGVLPALWIIINEFNKLVAYRKRWVYMCCQGQEMGWLNARRASGFGWGEKRFKDYLARERNQDSTAQEKGDLEVDVQALFSIGDTTQVALLIDERDEILENLEVAETKYIQSFRLSTPDPSIADWHPPLPPVAEEPDSPPKPEISRPRPLGGSMNRRRRRRGATRIRVVLPSPTSYVMPSHFYRISDMEGITGGEFTGPHLTSSREHPPDGTREASLSDSSTNASWVPFQEVNRNSAAYGRIPMGASLYPISTPHGILQHLPTSRTSGSATDLGPILENGGWWTCWKRTRSFEHTENILATSGGDQDSEKKDGRFFK</sequence>
<evidence type="ECO:0000256" key="2">
    <source>
        <dbReference type="SAM" id="Phobius"/>
    </source>
</evidence>
<protein>
    <submittedName>
        <fullName evidence="3">Uncharacterized protein</fullName>
    </submittedName>
</protein>
<keyword evidence="2" id="KW-0472">Membrane</keyword>
<comment type="caution">
    <text evidence="3">The sequence shown here is derived from an EMBL/GenBank/DDBJ whole genome shotgun (WGS) entry which is preliminary data.</text>
</comment>
<evidence type="ECO:0000256" key="1">
    <source>
        <dbReference type="SAM" id="MobiDB-lite"/>
    </source>
</evidence>
<proteinExistence type="predicted"/>
<keyword evidence="2" id="KW-0812">Transmembrane</keyword>